<comment type="caution">
    <text evidence="1">The sequence shown here is derived from an EMBL/GenBank/DDBJ whole genome shotgun (WGS) entry which is preliminary data.</text>
</comment>
<name>A0A5J5JUF3_9ACTN</name>
<keyword evidence="2" id="KW-1185">Reference proteome</keyword>
<evidence type="ECO:0000313" key="1">
    <source>
        <dbReference type="EMBL" id="KAA9374845.1"/>
    </source>
</evidence>
<dbReference type="AlphaFoldDB" id="A0A5J5JUF3"/>
<reference evidence="1 2" key="1">
    <citation type="submission" date="2019-09" db="EMBL/GenBank/DDBJ databases">
        <title>Screening of Novel Bioactive Compounds from Soil-Associated.</title>
        <authorList>
            <person name="Gong X."/>
        </authorList>
    </citation>
    <scope>NUCLEOTIDE SEQUENCE [LARGE SCALE GENOMIC DNA]</scope>
    <source>
        <strain evidence="1 2">Gxj-6</strain>
    </source>
</reference>
<evidence type="ECO:0008006" key="3">
    <source>
        <dbReference type="Google" id="ProtNLM"/>
    </source>
</evidence>
<dbReference type="EMBL" id="VYTZ01000014">
    <property type="protein sequence ID" value="KAA9374845.1"/>
    <property type="molecule type" value="Genomic_DNA"/>
</dbReference>
<evidence type="ECO:0000313" key="2">
    <source>
        <dbReference type="Proteomes" id="UP000327011"/>
    </source>
</evidence>
<protein>
    <recommendedName>
        <fullName evidence="3">NYN domain-containing protein</fullName>
    </recommendedName>
</protein>
<sequence length="160" mass="16489">MRANGGQARALHVVDIENLVGAAYPTAAQAEQAMQAYAAVALVADRDHMIVGCSPMAARWVGWARPAGSRLVVRHGKDGADLALLEELSDREHIAARYGRVVIGSGDGIFAESAAYLAASCEVQVVFGAGALSRKLLMAVGHRVAAIEIGASALNGGVVA</sequence>
<accession>A0A5J5JUF3</accession>
<dbReference type="Proteomes" id="UP000327011">
    <property type="component" value="Unassembled WGS sequence"/>
</dbReference>
<organism evidence="1 2">
    <name type="scientific">Microbispora cellulosiformans</name>
    <dbReference type="NCBI Taxonomy" id="2614688"/>
    <lineage>
        <taxon>Bacteria</taxon>
        <taxon>Bacillati</taxon>
        <taxon>Actinomycetota</taxon>
        <taxon>Actinomycetes</taxon>
        <taxon>Streptosporangiales</taxon>
        <taxon>Streptosporangiaceae</taxon>
        <taxon>Microbispora</taxon>
    </lineage>
</organism>
<gene>
    <name evidence="1" type="ORF">F5972_30040</name>
</gene>
<proteinExistence type="predicted"/>
<dbReference type="RefSeq" id="WP_150938298.1">
    <property type="nucleotide sequence ID" value="NZ_VYTZ01000014.1"/>
</dbReference>